<name>A0A556UZA5_BAGYA</name>
<accession>A0A556UZA5</accession>
<protein>
    <submittedName>
        <fullName evidence="1">Uncharacterized protein</fullName>
    </submittedName>
</protein>
<dbReference type="EMBL" id="VCAZ01000082">
    <property type="protein sequence ID" value="TSQ12689.1"/>
    <property type="molecule type" value="Genomic_DNA"/>
</dbReference>
<dbReference type="PROSITE" id="PS51257">
    <property type="entry name" value="PROKAR_LIPOPROTEIN"/>
    <property type="match status" value="1"/>
</dbReference>
<comment type="caution">
    <text evidence="1">The sequence shown here is derived from an EMBL/GenBank/DDBJ whole genome shotgun (WGS) entry which is preliminary data.</text>
</comment>
<keyword evidence="2" id="KW-1185">Reference proteome</keyword>
<sequence>MQAKSHVLSRVCGMCVWLQGSIGSSGCLKQSLRQSAAPPRDPEASCPGALPEMTAPFKLTTRDMIMERTRPYSRGCPLSGHPGGLLAFDNWVAGWVSRPLTRIVFSAGLNSRLFDNGRTETAAWHPFVNDVNRRR</sequence>
<organism evidence="1 2">
    <name type="scientific">Bagarius yarrelli</name>
    <name type="common">Goonch</name>
    <name type="synonym">Bagrus yarrelli</name>
    <dbReference type="NCBI Taxonomy" id="175774"/>
    <lineage>
        <taxon>Eukaryota</taxon>
        <taxon>Metazoa</taxon>
        <taxon>Chordata</taxon>
        <taxon>Craniata</taxon>
        <taxon>Vertebrata</taxon>
        <taxon>Euteleostomi</taxon>
        <taxon>Actinopterygii</taxon>
        <taxon>Neopterygii</taxon>
        <taxon>Teleostei</taxon>
        <taxon>Ostariophysi</taxon>
        <taxon>Siluriformes</taxon>
        <taxon>Sisoridae</taxon>
        <taxon>Sisorinae</taxon>
        <taxon>Bagarius</taxon>
    </lineage>
</organism>
<proteinExistence type="predicted"/>
<evidence type="ECO:0000313" key="1">
    <source>
        <dbReference type="EMBL" id="TSQ12689.1"/>
    </source>
</evidence>
<evidence type="ECO:0000313" key="2">
    <source>
        <dbReference type="Proteomes" id="UP000319801"/>
    </source>
</evidence>
<dbReference type="Proteomes" id="UP000319801">
    <property type="component" value="Unassembled WGS sequence"/>
</dbReference>
<reference evidence="1 2" key="1">
    <citation type="journal article" date="2019" name="Genome Biol. Evol.">
        <title>Whole-Genome Sequencing of the Giant Devil Catfish, Bagarius yarrelli.</title>
        <authorList>
            <person name="Jiang W."/>
            <person name="Lv Y."/>
            <person name="Cheng L."/>
            <person name="Yang K."/>
            <person name="Chao B."/>
            <person name="Wang X."/>
            <person name="Li Y."/>
            <person name="Pan X."/>
            <person name="You X."/>
            <person name="Zhang Y."/>
            <person name="Yang J."/>
            <person name="Li J."/>
            <person name="Zhang X."/>
            <person name="Liu S."/>
            <person name="Sun C."/>
            <person name="Yang J."/>
            <person name="Shi Q."/>
        </authorList>
    </citation>
    <scope>NUCLEOTIDE SEQUENCE [LARGE SCALE GENOMIC DNA]</scope>
    <source>
        <strain evidence="1">JWS20170419001</strain>
        <tissue evidence="1">Muscle</tissue>
    </source>
</reference>
<gene>
    <name evidence="1" type="ORF">Baya_10769</name>
</gene>
<dbReference type="AlphaFoldDB" id="A0A556UZA5"/>